<dbReference type="PANTHER" id="PTHR43037">
    <property type="entry name" value="UNNAMED PRODUCT-RELATED"/>
    <property type="match status" value="1"/>
</dbReference>
<dbReference type="RefSeq" id="WP_119577436.1">
    <property type="nucleotide sequence ID" value="NZ_QXEC01000014.1"/>
</dbReference>
<dbReference type="InterPro" id="IPR029058">
    <property type="entry name" value="AB_hydrolase_fold"/>
</dbReference>
<gene>
    <name evidence="4" type="ORF">D2L64_16390</name>
</gene>
<dbReference type="Proteomes" id="UP000283832">
    <property type="component" value="Unassembled WGS sequence"/>
</dbReference>
<evidence type="ECO:0000256" key="3">
    <source>
        <dbReference type="SAM" id="SignalP"/>
    </source>
</evidence>
<dbReference type="InterPro" id="IPR050955">
    <property type="entry name" value="Plant_Biomass_Hydrol_Est"/>
</dbReference>
<sequence length="346" mass="36429">MSTPARRLLAAIVAVLLLAPAYAPSPGYAAATPYTKAPVSGSLSTYRVSGVYVAGVSSGAYLATQLQVAYSQKVRGAALFAAGPYYCAQNNVAQALYGCGDNIYPTYLSTLQTYTRTWAGYGWIDPVGGLSGEPVYVFHGGADRTVQRSVSDDLVRYQQHFGASVQYDSGSTAGHGWVTPYGTVGCTATAAPYLNDCGTDPQHTFLRKLYGTVQPPNTGPLGGTLVRFSQHTFAPGGWASGLSMDANGFAYVPASCAAGATCRLLVALHGCLQGHSRVGTAFVDRANLNQYADTNATIVLYPQAIAVPSNPNGCWDWWGYLGATNYPIKGGAQVETIMNMVRRLGG</sequence>
<evidence type="ECO:0000313" key="5">
    <source>
        <dbReference type="Proteomes" id="UP000283832"/>
    </source>
</evidence>
<keyword evidence="5" id="KW-1185">Reference proteome</keyword>
<feature type="chain" id="PRO_5039080519" evidence="3">
    <location>
        <begin position="24"/>
        <end position="346"/>
    </location>
</feature>
<name>A0A418MTE7_9ACTN</name>
<keyword evidence="2" id="KW-0378">Hydrolase</keyword>
<evidence type="ECO:0000256" key="1">
    <source>
        <dbReference type="ARBA" id="ARBA00022729"/>
    </source>
</evidence>
<feature type="signal peptide" evidence="3">
    <location>
        <begin position="1"/>
        <end position="23"/>
    </location>
</feature>
<accession>A0A418MTE7</accession>
<dbReference type="AlphaFoldDB" id="A0A418MTE7"/>
<evidence type="ECO:0000256" key="2">
    <source>
        <dbReference type="ARBA" id="ARBA00022801"/>
    </source>
</evidence>
<dbReference type="GO" id="GO:0016787">
    <property type="term" value="F:hydrolase activity"/>
    <property type="evidence" value="ECO:0007669"/>
    <property type="project" value="UniProtKB-KW"/>
</dbReference>
<organism evidence="4 5">
    <name type="scientific">Micromonospora radicis</name>
    <dbReference type="NCBI Taxonomy" id="1894971"/>
    <lineage>
        <taxon>Bacteria</taxon>
        <taxon>Bacillati</taxon>
        <taxon>Actinomycetota</taxon>
        <taxon>Actinomycetes</taxon>
        <taxon>Micromonosporales</taxon>
        <taxon>Micromonosporaceae</taxon>
        <taxon>Micromonospora</taxon>
    </lineage>
</organism>
<proteinExistence type="predicted"/>
<dbReference type="SUPFAM" id="SSF53474">
    <property type="entry name" value="alpha/beta-Hydrolases"/>
    <property type="match status" value="1"/>
</dbReference>
<keyword evidence="1 3" id="KW-0732">Signal</keyword>
<dbReference type="Gene3D" id="3.40.50.1820">
    <property type="entry name" value="alpha/beta hydrolase"/>
    <property type="match status" value="2"/>
</dbReference>
<comment type="caution">
    <text evidence="4">The sequence shown here is derived from an EMBL/GenBank/DDBJ whole genome shotgun (WGS) entry which is preliminary data.</text>
</comment>
<protein>
    <submittedName>
        <fullName evidence="4">Poly(3-hydroxybutyrate) depolymerase</fullName>
    </submittedName>
</protein>
<evidence type="ECO:0000313" key="4">
    <source>
        <dbReference type="EMBL" id="RIV37437.1"/>
    </source>
</evidence>
<dbReference type="EMBL" id="QXEC01000014">
    <property type="protein sequence ID" value="RIV37437.1"/>
    <property type="molecule type" value="Genomic_DNA"/>
</dbReference>
<dbReference type="OrthoDB" id="9767239at2"/>
<reference evidence="4 5" key="1">
    <citation type="submission" date="2018-08" db="EMBL/GenBank/DDBJ databases">
        <title>Jishengella sp. nov., isolated from a root of Azadirachta indica A. Juss. var. siamensis Valenton.</title>
        <authorList>
            <person name="Kuncharoen N."/>
            <person name="Tanasupawat S."/>
            <person name="Kudo T."/>
            <person name="Ohkuma M."/>
        </authorList>
    </citation>
    <scope>NUCLEOTIDE SEQUENCE [LARGE SCALE GENOMIC DNA]</scope>
    <source>
        <strain evidence="4 5">AZ1-13</strain>
    </source>
</reference>
<dbReference type="PANTHER" id="PTHR43037:SF5">
    <property type="entry name" value="FERULOYL ESTERASE"/>
    <property type="match status" value="1"/>
</dbReference>